<comment type="subcellular location">
    <subcellularLocation>
        <location evidence="1">Cell membrane</location>
        <topology evidence="1">Multi-pass membrane protein</topology>
    </subcellularLocation>
</comment>
<protein>
    <submittedName>
        <fullName evidence="14">Cyclic peptide export ABC transporter</fullName>
    </submittedName>
</protein>
<evidence type="ECO:0000256" key="5">
    <source>
        <dbReference type="ARBA" id="ARBA00022741"/>
    </source>
</evidence>
<feature type="transmembrane region" description="Helical" evidence="10">
    <location>
        <begin position="109"/>
        <end position="130"/>
    </location>
</feature>
<dbReference type="NCBIfam" id="TIGR01194">
    <property type="entry name" value="cyc_pep_trnsptr"/>
    <property type="match status" value="1"/>
</dbReference>
<dbReference type="InterPro" id="IPR039421">
    <property type="entry name" value="Type_1_exporter"/>
</dbReference>
<dbReference type="PROSITE" id="PS50893">
    <property type="entry name" value="ABC_TRANSPORTER_2"/>
    <property type="match status" value="1"/>
</dbReference>
<dbReference type="PANTHER" id="PTHR24221">
    <property type="entry name" value="ATP-BINDING CASSETTE SUB-FAMILY B"/>
    <property type="match status" value="1"/>
</dbReference>
<keyword evidence="2" id="KW-0813">Transport</keyword>
<evidence type="ECO:0000256" key="3">
    <source>
        <dbReference type="ARBA" id="ARBA00022475"/>
    </source>
</evidence>
<dbReference type="Proteomes" id="UP000711178">
    <property type="component" value="Unassembled WGS sequence"/>
</dbReference>
<dbReference type="CDD" id="cd03225">
    <property type="entry name" value="ABC_cobalt_CbiO_domain1"/>
    <property type="match status" value="1"/>
</dbReference>
<evidence type="ECO:0000313" key="14">
    <source>
        <dbReference type="EMBL" id="MBW8289107.1"/>
    </source>
</evidence>
<dbReference type="InterPro" id="IPR027417">
    <property type="entry name" value="P-loop_NTPase"/>
</dbReference>
<reference evidence="14 15" key="1">
    <citation type="submission" date="2021-05" db="EMBL/GenBank/DDBJ databases">
        <title>Draft Whole Genome Sequencing Of Biosensor Chromobacterium violaceum Strain CV026 Reveals A Regulatory RNA In Chromobacterium violaceum Phenotype Regulatory Network.</title>
        <authorList>
            <person name="Hong K.W."/>
            <person name="Chan K.G."/>
            <person name="Chang C.-Y."/>
        </authorList>
    </citation>
    <scope>NUCLEOTIDE SEQUENCE [LARGE SCALE GENOMIC DNA]</scope>
    <source>
        <strain evidence="14 15">ATCC 31532</strain>
    </source>
</reference>
<dbReference type="InterPro" id="IPR036640">
    <property type="entry name" value="ABC1_TM_sf"/>
</dbReference>
<dbReference type="InterPro" id="IPR003593">
    <property type="entry name" value="AAA+_ATPase"/>
</dbReference>
<keyword evidence="15" id="KW-1185">Reference proteome</keyword>
<feature type="signal peptide" evidence="11">
    <location>
        <begin position="1"/>
        <end position="25"/>
    </location>
</feature>
<feature type="transmembrane region" description="Helical" evidence="10">
    <location>
        <begin position="136"/>
        <end position="154"/>
    </location>
</feature>
<dbReference type="Gene3D" id="3.40.50.300">
    <property type="entry name" value="P-loop containing nucleotide triphosphate hydrolases"/>
    <property type="match status" value="1"/>
</dbReference>
<feature type="domain" description="ABC transmembrane type-1" evidence="13">
    <location>
        <begin position="65"/>
        <end position="278"/>
    </location>
</feature>
<dbReference type="Gene3D" id="1.20.1560.10">
    <property type="entry name" value="ABC transporter type 1, transmembrane domain"/>
    <property type="match status" value="1"/>
</dbReference>
<gene>
    <name evidence="14" type="ORF">KIF53_15850</name>
</gene>
<sequence>MKRLGVMAALASASNAGLLAVINHAAEHIKDVDMQFFHVLIYGLVLTLYIYSQRYVLLATCDEVEDIVHQIRCRMVKTLQSCELAMLEHSGHGRIYSAICNDTQTLSQAACTIVLGFQSIILIVFASLYIAWLSLMSLLLIIAVMAIATLIYWAKMKSVHAMLYQANEQESRLHDQIGSLLSGFKEVKLSSRRAEALIDDVETTSEITAQLRKVAQRGISINFMFAQIALFLVLGSMVFVLPVFSPAYTDTVMKTLTAVLFLVGPISGIIAAIPQIATATAAVENLQELERALASHAQAAQTAADEAAAFRSLELKNIHFRHERSDGQGFAIGPINLSIQAGEIIFITGGNGSGKSTLIKLLTALYPPSGGSLLLNGRAVAAERAQAYRNHICAVFSDFHLFDKLYGLEDWSRDEAERLLEEMEIADKAEMGEYGFNTIDLSTGQRKRLALIAAMLEHKPLCVLDEWAADQDPHFRRKFYETLVPSLRERGMTLIAVTHDDRYFHLADRRLHMEDGRLYELGEESHHA</sequence>
<evidence type="ECO:0000256" key="8">
    <source>
        <dbReference type="ARBA" id="ARBA00023136"/>
    </source>
</evidence>
<evidence type="ECO:0000256" key="11">
    <source>
        <dbReference type="SAM" id="SignalP"/>
    </source>
</evidence>
<evidence type="ECO:0000256" key="10">
    <source>
        <dbReference type="SAM" id="Phobius"/>
    </source>
</evidence>
<keyword evidence="5" id="KW-0547">Nucleotide-binding</keyword>
<feature type="coiled-coil region" evidence="9">
    <location>
        <begin position="279"/>
        <end position="306"/>
    </location>
</feature>
<evidence type="ECO:0000313" key="15">
    <source>
        <dbReference type="Proteomes" id="UP000711178"/>
    </source>
</evidence>
<keyword evidence="8 10" id="KW-0472">Membrane</keyword>
<evidence type="ECO:0000259" key="12">
    <source>
        <dbReference type="PROSITE" id="PS50893"/>
    </source>
</evidence>
<proteinExistence type="predicted"/>
<feature type="transmembrane region" description="Helical" evidence="10">
    <location>
        <begin position="221"/>
        <end position="244"/>
    </location>
</feature>
<comment type="caution">
    <text evidence="14">The sequence shown here is derived from an EMBL/GenBank/DDBJ whole genome shotgun (WGS) entry which is preliminary data.</text>
</comment>
<dbReference type="SUPFAM" id="SSF52540">
    <property type="entry name" value="P-loop containing nucleoside triphosphate hydrolases"/>
    <property type="match status" value="1"/>
</dbReference>
<dbReference type="PROSITE" id="PS50929">
    <property type="entry name" value="ABC_TM1F"/>
    <property type="match status" value="1"/>
</dbReference>
<feature type="domain" description="ABC transporter" evidence="12">
    <location>
        <begin position="313"/>
        <end position="528"/>
    </location>
</feature>
<keyword evidence="9" id="KW-0175">Coiled coil</keyword>
<evidence type="ECO:0000256" key="9">
    <source>
        <dbReference type="SAM" id="Coils"/>
    </source>
</evidence>
<evidence type="ECO:0000256" key="1">
    <source>
        <dbReference type="ARBA" id="ARBA00004651"/>
    </source>
</evidence>
<dbReference type="InterPro" id="IPR003439">
    <property type="entry name" value="ABC_transporter-like_ATP-bd"/>
</dbReference>
<evidence type="ECO:0000259" key="13">
    <source>
        <dbReference type="PROSITE" id="PS50929"/>
    </source>
</evidence>
<dbReference type="SMART" id="SM00382">
    <property type="entry name" value="AAA"/>
    <property type="match status" value="1"/>
</dbReference>
<evidence type="ECO:0000256" key="7">
    <source>
        <dbReference type="ARBA" id="ARBA00022989"/>
    </source>
</evidence>
<dbReference type="SUPFAM" id="SSF90123">
    <property type="entry name" value="ABC transporter transmembrane region"/>
    <property type="match status" value="1"/>
</dbReference>
<dbReference type="Pfam" id="PF00005">
    <property type="entry name" value="ABC_tran"/>
    <property type="match status" value="1"/>
</dbReference>
<name>A0ABS7FGB5_9NEIS</name>
<feature type="transmembrane region" description="Helical" evidence="10">
    <location>
        <begin position="256"/>
        <end position="283"/>
    </location>
</feature>
<dbReference type="EMBL" id="JAHDTB010000014">
    <property type="protein sequence ID" value="MBW8289107.1"/>
    <property type="molecule type" value="Genomic_DNA"/>
</dbReference>
<evidence type="ECO:0000256" key="4">
    <source>
        <dbReference type="ARBA" id="ARBA00022692"/>
    </source>
</evidence>
<keyword evidence="7 10" id="KW-1133">Transmembrane helix</keyword>
<keyword evidence="11" id="KW-0732">Signal</keyword>
<dbReference type="InterPro" id="IPR011527">
    <property type="entry name" value="ABC1_TM_dom"/>
</dbReference>
<dbReference type="InterPro" id="IPR005898">
    <property type="entry name" value="Cyc_pep_transpt_SyrD/YojI"/>
</dbReference>
<keyword evidence="4 10" id="KW-0812">Transmembrane</keyword>
<feature type="transmembrane region" description="Helical" evidence="10">
    <location>
        <begin position="35"/>
        <end position="51"/>
    </location>
</feature>
<organism evidence="14 15">
    <name type="scientific">Chromobacterium subtsugae</name>
    <dbReference type="NCBI Taxonomy" id="251747"/>
    <lineage>
        <taxon>Bacteria</taxon>
        <taxon>Pseudomonadati</taxon>
        <taxon>Pseudomonadota</taxon>
        <taxon>Betaproteobacteria</taxon>
        <taxon>Neisseriales</taxon>
        <taxon>Chromobacteriaceae</taxon>
        <taxon>Chromobacterium</taxon>
    </lineage>
</organism>
<feature type="chain" id="PRO_5046739898" evidence="11">
    <location>
        <begin position="26"/>
        <end position="528"/>
    </location>
</feature>
<keyword evidence="3" id="KW-1003">Cell membrane</keyword>
<evidence type="ECO:0000256" key="6">
    <source>
        <dbReference type="ARBA" id="ARBA00022840"/>
    </source>
</evidence>
<accession>A0ABS7FGB5</accession>
<dbReference type="PANTHER" id="PTHR24221:SF654">
    <property type="entry name" value="ATP-BINDING CASSETTE SUB-FAMILY B MEMBER 6"/>
    <property type="match status" value="1"/>
</dbReference>
<dbReference type="InterPro" id="IPR015856">
    <property type="entry name" value="ABC_transpr_CbiO/EcfA_su"/>
</dbReference>
<keyword evidence="6" id="KW-0067">ATP-binding</keyword>
<evidence type="ECO:0000256" key="2">
    <source>
        <dbReference type="ARBA" id="ARBA00022448"/>
    </source>
</evidence>